<protein>
    <submittedName>
        <fullName evidence="1">Uncharacterized protein</fullName>
    </submittedName>
</protein>
<sequence>MWQQKVAASYFHAVSSYSAASNVLCTACFASGLEDASVLAPKIYARLGVMAAMSDTGTLRKSVLRQMEIIIAFHKKIAAFNN</sequence>
<organism evidence="1 2">
    <name type="scientific">Verticillium longisporum</name>
    <name type="common">Verticillium dahliae var. longisporum</name>
    <dbReference type="NCBI Taxonomy" id="100787"/>
    <lineage>
        <taxon>Eukaryota</taxon>
        <taxon>Fungi</taxon>
        <taxon>Dikarya</taxon>
        <taxon>Ascomycota</taxon>
        <taxon>Pezizomycotina</taxon>
        <taxon>Sordariomycetes</taxon>
        <taxon>Hypocreomycetidae</taxon>
        <taxon>Glomerellales</taxon>
        <taxon>Plectosphaerellaceae</taxon>
        <taxon>Verticillium</taxon>
    </lineage>
</organism>
<comment type="caution">
    <text evidence="1">The sequence shown here is derived from an EMBL/GenBank/DDBJ whole genome shotgun (WGS) entry which is preliminary data.</text>
</comment>
<gene>
    <name evidence="1" type="ORF">HYQ45_003108</name>
</gene>
<dbReference type="Proteomes" id="UP000689129">
    <property type="component" value="Unassembled WGS sequence"/>
</dbReference>
<proteinExistence type="predicted"/>
<dbReference type="EMBL" id="JAEMWZ010000049">
    <property type="protein sequence ID" value="KAG7140025.1"/>
    <property type="molecule type" value="Genomic_DNA"/>
</dbReference>
<evidence type="ECO:0000313" key="1">
    <source>
        <dbReference type="EMBL" id="KAG7140025.1"/>
    </source>
</evidence>
<reference evidence="1" key="1">
    <citation type="journal article" date="2021" name="Mol. Plant Pathol.">
        <title>A 20-kb lineage-specific genomic region tames virulence in pathogenic amphidiploid Verticillium longisporum.</title>
        <authorList>
            <person name="Harting R."/>
            <person name="Starke J."/>
            <person name="Kusch H."/>
            <person name="Poggeler S."/>
            <person name="Maurus I."/>
            <person name="Schluter R."/>
            <person name="Landesfeind M."/>
            <person name="Bulla I."/>
            <person name="Nowrousian M."/>
            <person name="de Jonge R."/>
            <person name="Stahlhut G."/>
            <person name="Hoff K.J."/>
            <person name="Asshauer K.P."/>
            <person name="Thurmer A."/>
            <person name="Stanke M."/>
            <person name="Daniel R."/>
            <person name="Morgenstern B."/>
            <person name="Thomma B.P.H.J."/>
            <person name="Kronstad J.W."/>
            <person name="Braus-Stromeyer S.A."/>
            <person name="Braus G.H."/>
        </authorList>
    </citation>
    <scope>NUCLEOTIDE SEQUENCE</scope>
    <source>
        <strain evidence="1">Vl32</strain>
    </source>
</reference>
<name>A0A8I2ZW70_VERLO</name>
<accession>A0A8I2ZW70</accession>
<dbReference type="AlphaFoldDB" id="A0A8I2ZW70"/>
<evidence type="ECO:0000313" key="2">
    <source>
        <dbReference type="Proteomes" id="UP000689129"/>
    </source>
</evidence>